<dbReference type="PANTHER" id="PTHR46796:SF6">
    <property type="entry name" value="ARAC SUBFAMILY"/>
    <property type="match status" value="1"/>
</dbReference>
<sequence length="302" mass="34249">MSTYNEMEVLTETLDAVSRFTEKHPIAKYEQRESGGLSAALWEHSPRCQTFAGHKNTILAVSLRGDARMERVRNGGTVWRGFAPGTTVVLRASEATDWVLDGRFEMLHVYLDEETSKRLCTDKGVPMATPFRDPVLYQIARTADYVLRESEGRGNFVEPVLDAMRQYCLDRYLGTEPFSKNCSNNTHAAGGLPGFKQRKLEEFIQSRLSSPILVEELAERVKLSPAHFSRAFLATYNVSPHRFLLERRIDRAAELLRSSLLEVEEIALRTGFSSSSHLGFQFKKQMAKTPSQYRRAHAKILS</sequence>
<protein>
    <recommendedName>
        <fullName evidence="4">HTH araC/xylS-type domain-containing protein</fullName>
    </recommendedName>
</protein>
<gene>
    <name evidence="5" type="ORF">CWI75_16320</name>
</gene>
<dbReference type="GO" id="GO:0003700">
    <property type="term" value="F:DNA-binding transcription factor activity"/>
    <property type="evidence" value="ECO:0007669"/>
    <property type="project" value="InterPro"/>
</dbReference>
<dbReference type="InterPro" id="IPR018062">
    <property type="entry name" value="HTH_AraC-typ_CS"/>
</dbReference>
<dbReference type="PANTHER" id="PTHR46796">
    <property type="entry name" value="HTH-TYPE TRANSCRIPTIONAL ACTIVATOR RHAS-RELATED"/>
    <property type="match status" value="1"/>
</dbReference>
<dbReference type="InterPro" id="IPR050204">
    <property type="entry name" value="AraC_XylS_family_regulators"/>
</dbReference>
<dbReference type="PROSITE" id="PS00041">
    <property type="entry name" value="HTH_ARAC_FAMILY_1"/>
    <property type="match status" value="1"/>
</dbReference>
<dbReference type="AlphaFoldDB" id="A0A2N5XYK2"/>
<keyword evidence="6" id="KW-1185">Reference proteome</keyword>
<reference evidence="6" key="1">
    <citation type="submission" date="2017-11" db="EMBL/GenBank/DDBJ databases">
        <title>The draft genome sequence of Chromatocurvus sp. F02.</title>
        <authorList>
            <person name="Du Z.-J."/>
            <person name="Chang Y.-Q."/>
        </authorList>
    </citation>
    <scope>NUCLEOTIDE SEQUENCE [LARGE SCALE GENOMIC DNA]</scope>
    <source>
        <strain evidence="6">F02</strain>
    </source>
</reference>
<dbReference type="EMBL" id="PKLZ01000015">
    <property type="protein sequence ID" value="PLW81202.1"/>
    <property type="molecule type" value="Genomic_DNA"/>
</dbReference>
<dbReference type="Gene3D" id="1.10.10.60">
    <property type="entry name" value="Homeodomain-like"/>
    <property type="match status" value="2"/>
</dbReference>
<dbReference type="SUPFAM" id="SSF46689">
    <property type="entry name" value="Homeodomain-like"/>
    <property type="match status" value="2"/>
</dbReference>
<evidence type="ECO:0000256" key="2">
    <source>
        <dbReference type="ARBA" id="ARBA00023125"/>
    </source>
</evidence>
<feature type="domain" description="HTH araC/xylS-type" evidence="4">
    <location>
        <begin position="198"/>
        <end position="296"/>
    </location>
</feature>
<dbReference type="InterPro" id="IPR018060">
    <property type="entry name" value="HTH_AraC"/>
</dbReference>
<proteinExistence type="predicted"/>
<dbReference type="Pfam" id="PF12833">
    <property type="entry name" value="HTH_18"/>
    <property type="match status" value="1"/>
</dbReference>
<evidence type="ECO:0000259" key="4">
    <source>
        <dbReference type="PROSITE" id="PS01124"/>
    </source>
</evidence>
<dbReference type="PROSITE" id="PS01124">
    <property type="entry name" value="HTH_ARAC_FAMILY_2"/>
    <property type="match status" value="1"/>
</dbReference>
<dbReference type="SMART" id="SM00342">
    <property type="entry name" value="HTH_ARAC"/>
    <property type="match status" value="1"/>
</dbReference>
<comment type="caution">
    <text evidence="5">The sequence shown here is derived from an EMBL/GenBank/DDBJ whole genome shotgun (WGS) entry which is preliminary data.</text>
</comment>
<name>A0A2N5XYK2_9GAMM</name>
<evidence type="ECO:0000313" key="6">
    <source>
        <dbReference type="Proteomes" id="UP000234845"/>
    </source>
</evidence>
<dbReference type="GO" id="GO:0043565">
    <property type="term" value="F:sequence-specific DNA binding"/>
    <property type="evidence" value="ECO:0007669"/>
    <property type="project" value="InterPro"/>
</dbReference>
<evidence type="ECO:0000256" key="1">
    <source>
        <dbReference type="ARBA" id="ARBA00023015"/>
    </source>
</evidence>
<evidence type="ECO:0000256" key="3">
    <source>
        <dbReference type="ARBA" id="ARBA00023163"/>
    </source>
</evidence>
<keyword evidence="1" id="KW-0805">Transcription regulation</keyword>
<keyword evidence="2" id="KW-0238">DNA-binding</keyword>
<evidence type="ECO:0000313" key="5">
    <source>
        <dbReference type="EMBL" id="PLW81202.1"/>
    </source>
</evidence>
<keyword evidence="3" id="KW-0804">Transcription</keyword>
<accession>A0A2N5XYK2</accession>
<dbReference type="InterPro" id="IPR009057">
    <property type="entry name" value="Homeodomain-like_sf"/>
</dbReference>
<dbReference type="Proteomes" id="UP000234845">
    <property type="component" value="Unassembled WGS sequence"/>
</dbReference>
<organism evidence="5 6">
    <name type="scientific">Kineobactrum sediminis</name>
    <dbReference type="NCBI Taxonomy" id="1905677"/>
    <lineage>
        <taxon>Bacteria</taxon>
        <taxon>Pseudomonadati</taxon>
        <taxon>Pseudomonadota</taxon>
        <taxon>Gammaproteobacteria</taxon>
        <taxon>Cellvibrionales</taxon>
        <taxon>Halieaceae</taxon>
        <taxon>Kineobactrum</taxon>
    </lineage>
</organism>